<feature type="region of interest" description="Disordered" evidence="1">
    <location>
        <begin position="613"/>
        <end position="715"/>
    </location>
</feature>
<organism evidence="2 3">
    <name type="scientific">Pyricularia oryzae</name>
    <name type="common">Rice blast fungus</name>
    <name type="synonym">Magnaporthe oryzae</name>
    <dbReference type="NCBI Taxonomy" id="318829"/>
    <lineage>
        <taxon>Eukaryota</taxon>
        <taxon>Fungi</taxon>
        <taxon>Dikarya</taxon>
        <taxon>Ascomycota</taxon>
        <taxon>Pezizomycotina</taxon>
        <taxon>Sordariomycetes</taxon>
        <taxon>Sordariomycetidae</taxon>
        <taxon>Magnaporthales</taxon>
        <taxon>Pyriculariaceae</taxon>
        <taxon>Pyricularia</taxon>
    </lineage>
</organism>
<feature type="compositionally biased region" description="Basic and acidic residues" evidence="1">
    <location>
        <begin position="433"/>
        <end position="455"/>
    </location>
</feature>
<accession>A0A4P7N945</accession>
<feature type="compositionally biased region" description="Acidic residues" evidence="1">
    <location>
        <begin position="410"/>
        <end position="432"/>
    </location>
</feature>
<evidence type="ECO:0000313" key="3">
    <source>
        <dbReference type="Proteomes" id="UP000294847"/>
    </source>
</evidence>
<name>A0A4P7N945_PYROR</name>
<sequence>MAQSRALEITAVGKEGPPFDRVFHNNYVDNITFLEAGRASQHFWLKRFYPKLKADDITGLLPPPPVFDTVWTAEDETEIFSAWKTGPTLATIRRATAANASQDRPAWFKLLQGLRQPMQELWRMVPRFMSCLPTDIISLDNDFTYAGSQAMLRGENTMQPNVVWDKPFCDALQDVVLCPNWERSPSLLAIALRYLICCKTYDIRKWPELRNPTTDRFLALFLAEAASNTTGRTVAELHTKVRRKPEIKDAEFNPWSRFFTVVEEHMLCRRGPNSSGNRKRDVPAWDPFKPYEVHTEDLKDLACCAGFSYGRTWVEPSARSHLTKRARRSHDPPIGASALRDCLEVVGLDVLRKYTLAARQGRVDLGLPDDEARQQDTSTDAAGMQDEAPNHDHIDEGDTADTEELANEIADSEEDGNLDDLDDDDVLDPDINPDERADEARNTRFEGRSEHEGGDNGKQVSRQPSAKIRPRIMSSDSDDGYSDGESSGWNGCSGNDTSDDMPSGNTPLLPRGPRLVIEIRPAPRVDDLPQASLPSEAVPTGLVGDADPMPCFADSDSDLDEDTLANLLQVTRTQQSVEPVDEQLELPDNRAADEFESISDSQFAAIAEIIETVATSTPSRDHRDANPTSQGGSADEEDSLSLPEIPASLRLEAEAMHSATSPSQRLLPPVFLRHGKRRGSLGNGKLSKRRRGPAEKIEDDRGGSQGTERRIPYSQ</sequence>
<gene>
    <name evidence="2" type="ORF">PoMZ_02756</name>
</gene>
<dbReference type="AlphaFoldDB" id="A0A4P7N945"/>
<dbReference type="Proteomes" id="UP000294847">
    <property type="component" value="Chromosome 2"/>
</dbReference>
<feature type="region of interest" description="Disordered" evidence="1">
    <location>
        <begin position="367"/>
        <end position="398"/>
    </location>
</feature>
<feature type="region of interest" description="Disordered" evidence="1">
    <location>
        <begin position="526"/>
        <end position="558"/>
    </location>
</feature>
<feature type="compositionally biased region" description="Basic and acidic residues" evidence="1">
    <location>
        <begin position="692"/>
        <end position="715"/>
    </location>
</feature>
<evidence type="ECO:0000256" key="1">
    <source>
        <dbReference type="SAM" id="MobiDB-lite"/>
    </source>
</evidence>
<reference evidence="2 3" key="1">
    <citation type="journal article" date="2019" name="Mol. Biol. Evol.">
        <title>Blast fungal genomes show frequent chromosomal changes, gene gains and losses, and effector gene turnover.</title>
        <authorList>
            <person name="Gomez Luciano L.B."/>
            <person name="Jason Tsai I."/>
            <person name="Chuma I."/>
            <person name="Tosa Y."/>
            <person name="Chen Y.H."/>
            <person name="Li J.Y."/>
            <person name="Li M.Y."/>
            <person name="Jade Lu M.Y."/>
            <person name="Nakayashiki H."/>
            <person name="Li W.H."/>
        </authorList>
    </citation>
    <scope>NUCLEOTIDE SEQUENCE [LARGE SCALE GENOMIC DNA]</scope>
    <source>
        <strain evidence="2">MZ5-1-6</strain>
    </source>
</reference>
<evidence type="ECO:0000313" key="2">
    <source>
        <dbReference type="EMBL" id="QBZ57821.1"/>
    </source>
</evidence>
<protein>
    <submittedName>
        <fullName evidence="2">Uncharacterized protein</fullName>
    </submittedName>
</protein>
<dbReference type="EMBL" id="CP034205">
    <property type="protein sequence ID" value="QBZ57821.1"/>
    <property type="molecule type" value="Genomic_DNA"/>
</dbReference>
<proteinExistence type="predicted"/>
<feature type="region of interest" description="Disordered" evidence="1">
    <location>
        <begin position="410"/>
        <end position="513"/>
    </location>
</feature>